<dbReference type="EMBL" id="JARJCW010000047">
    <property type="protein sequence ID" value="KAJ7204467.1"/>
    <property type="molecule type" value="Genomic_DNA"/>
</dbReference>
<gene>
    <name evidence="2" type="ORF">GGX14DRAFT_569578</name>
</gene>
<evidence type="ECO:0000313" key="3">
    <source>
        <dbReference type="Proteomes" id="UP001219525"/>
    </source>
</evidence>
<proteinExistence type="predicted"/>
<keyword evidence="3" id="KW-1185">Reference proteome</keyword>
<protein>
    <submittedName>
        <fullName evidence="2">Uncharacterized protein</fullName>
    </submittedName>
</protein>
<organism evidence="2 3">
    <name type="scientific">Mycena pura</name>
    <dbReference type="NCBI Taxonomy" id="153505"/>
    <lineage>
        <taxon>Eukaryota</taxon>
        <taxon>Fungi</taxon>
        <taxon>Dikarya</taxon>
        <taxon>Basidiomycota</taxon>
        <taxon>Agaricomycotina</taxon>
        <taxon>Agaricomycetes</taxon>
        <taxon>Agaricomycetidae</taxon>
        <taxon>Agaricales</taxon>
        <taxon>Marasmiineae</taxon>
        <taxon>Mycenaceae</taxon>
        <taxon>Mycena</taxon>
    </lineage>
</organism>
<accession>A0AAD6V759</accession>
<feature type="region of interest" description="Disordered" evidence="1">
    <location>
        <begin position="191"/>
        <end position="253"/>
    </location>
</feature>
<feature type="compositionally biased region" description="Low complexity" evidence="1">
    <location>
        <begin position="226"/>
        <end position="241"/>
    </location>
</feature>
<dbReference type="AlphaFoldDB" id="A0AAD6V759"/>
<evidence type="ECO:0000256" key="1">
    <source>
        <dbReference type="SAM" id="MobiDB-lite"/>
    </source>
</evidence>
<evidence type="ECO:0000313" key="2">
    <source>
        <dbReference type="EMBL" id="KAJ7204467.1"/>
    </source>
</evidence>
<name>A0AAD6V759_9AGAR</name>
<dbReference type="Proteomes" id="UP001219525">
    <property type="component" value="Unassembled WGS sequence"/>
</dbReference>
<feature type="compositionally biased region" description="Pro residues" evidence="1">
    <location>
        <begin position="242"/>
        <end position="251"/>
    </location>
</feature>
<sequence>MLKPSRVRTSRWFVLIGRRTLFPPPLIVSLLFSLVGSYASQSAETLGGEPLSAALSALFLPTPTQFSDIGTNRSLRIIWQHTRTQNIIASSCVSHGSRFLAFPRSTDAPADPIRDLPRRCGAGAGSACAVASAAMYQFCCPVEPTDAEERADLTEGAPSACKCAAPNSTPAAVCPRARPAIAAARRPLSAYSVRNTRPPPAARLPPSTVCVRNAQDTARRPPPTRAPRLSRAAPLTSSPPRTQTPPHPPNPVHTAALGAALQALTALAALRTAPDAAGWYETRPHAHVQEAVLTHTTSAPWWYSCTSC</sequence>
<reference evidence="2" key="1">
    <citation type="submission" date="2023-03" db="EMBL/GenBank/DDBJ databases">
        <title>Massive genome expansion in bonnet fungi (Mycena s.s.) driven by repeated elements and novel gene families across ecological guilds.</title>
        <authorList>
            <consortium name="Lawrence Berkeley National Laboratory"/>
            <person name="Harder C.B."/>
            <person name="Miyauchi S."/>
            <person name="Viragh M."/>
            <person name="Kuo A."/>
            <person name="Thoen E."/>
            <person name="Andreopoulos B."/>
            <person name="Lu D."/>
            <person name="Skrede I."/>
            <person name="Drula E."/>
            <person name="Henrissat B."/>
            <person name="Morin E."/>
            <person name="Kohler A."/>
            <person name="Barry K."/>
            <person name="LaButti K."/>
            <person name="Morin E."/>
            <person name="Salamov A."/>
            <person name="Lipzen A."/>
            <person name="Mereny Z."/>
            <person name="Hegedus B."/>
            <person name="Baldrian P."/>
            <person name="Stursova M."/>
            <person name="Weitz H."/>
            <person name="Taylor A."/>
            <person name="Grigoriev I.V."/>
            <person name="Nagy L.G."/>
            <person name="Martin F."/>
            <person name="Kauserud H."/>
        </authorList>
    </citation>
    <scope>NUCLEOTIDE SEQUENCE</scope>
    <source>
        <strain evidence="2">9144</strain>
    </source>
</reference>
<comment type="caution">
    <text evidence="2">The sequence shown here is derived from an EMBL/GenBank/DDBJ whole genome shotgun (WGS) entry which is preliminary data.</text>
</comment>